<name>A0A411HJT2_9GAMM</name>
<keyword evidence="7 9" id="KW-0472">Membrane</keyword>
<protein>
    <recommendedName>
        <fullName evidence="9">TRAP transporter small permease protein</fullName>
    </recommendedName>
</protein>
<evidence type="ECO:0000256" key="4">
    <source>
        <dbReference type="ARBA" id="ARBA00022519"/>
    </source>
</evidence>
<keyword evidence="12" id="KW-1185">Reference proteome</keyword>
<dbReference type="InterPro" id="IPR055348">
    <property type="entry name" value="DctQ"/>
</dbReference>
<feature type="domain" description="Tripartite ATP-independent periplasmic transporters DctQ component" evidence="10">
    <location>
        <begin position="27"/>
        <end position="153"/>
    </location>
</feature>
<evidence type="ECO:0000256" key="7">
    <source>
        <dbReference type="ARBA" id="ARBA00023136"/>
    </source>
</evidence>
<comment type="similarity">
    <text evidence="8 9">Belongs to the TRAP transporter small permease family.</text>
</comment>
<dbReference type="EMBL" id="CP035704">
    <property type="protein sequence ID" value="QBB70660.1"/>
    <property type="molecule type" value="Genomic_DNA"/>
</dbReference>
<dbReference type="InterPro" id="IPR007387">
    <property type="entry name" value="TRAP_DctQ"/>
</dbReference>
<keyword evidence="2 9" id="KW-0813">Transport</keyword>
<dbReference type="PANTHER" id="PTHR35011:SF2">
    <property type="entry name" value="2,3-DIKETO-L-GULONATE TRAP TRANSPORTER SMALL PERMEASE PROTEIN YIAM"/>
    <property type="match status" value="1"/>
</dbReference>
<dbReference type="OrthoDB" id="5567560at2"/>
<keyword evidence="4 9" id="KW-0997">Cell inner membrane</keyword>
<evidence type="ECO:0000256" key="2">
    <source>
        <dbReference type="ARBA" id="ARBA00022448"/>
    </source>
</evidence>
<dbReference type="RefSeq" id="WP_129832917.1">
    <property type="nucleotide sequence ID" value="NZ_CP035704.1"/>
</dbReference>
<evidence type="ECO:0000313" key="11">
    <source>
        <dbReference type="EMBL" id="QBB70660.1"/>
    </source>
</evidence>
<dbReference type="KEGG" id="xbc:ELE36_09945"/>
<keyword evidence="5 9" id="KW-0812">Transmembrane</keyword>
<comment type="subcellular location">
    <subcellularLocation>
        <location evidence="1 9">Cell inner membrane</location>
        <topology evidence="1 9">Multi-pass membrane protein</topology>
    </subcellularLocation>
</comment>
<keyword evidence="3" id="KW-1003">Cell membrane</keyword>
<feature type="transmembrane region" description="Helical" evidence="9">
    <location>
        <begin position="52"/>
        <end position="69"/>
    </location>
</feature>
<dbReference type="GO" id="GO:0005886">
    <property type="term" value="C:plasma membrane"/>
    <property type="evidence" value="ECO:0007669"/>
    <property type="project" value="UniProtKB-SubCell"/>
</dbReference>
<evidence type="ECO:0000256" key="6">
    <source>
        <dbReference type="ARBA" id="ARBA00022989"/>
    </source>
</evidence>
<dbReference type="Proteomes" id="UP000291562">
    <property type="component" value="Chromosome"/>
</dbReference>
<feature type="transmembrane region" description="Helical" evidence="9">
    <location>
        <begin position="90"/>
        <end position="111"/>
    </location>
</feature>
<evidence type="ECO:0000256" key="5">
    <source>
        <dbReference type="ARBA" id="ARBA00022692"/>
    </source>
</evidence>
<accession>A0A411HJT2</accession>
<evidence type="ECO:0000256" key="8">
    <source>
        <dbReference type="ARBA" id="ARBA00038436"/>
    </source>
</evidence>
<comment type="caution">
    <text evidence="9">Lacks conserved residue(s) required for the propagation of feature annotation.</text>
</comment>
<comment type="function">
    <text evidence="9">Part of the tripartite ATP-independent periplasmic (TRAP) transport system.</text>
</comment>
<reference evidence="11 12" key="1">
    <citation type="submission" date="2019-01" db="EMBL/GenBank/DDBJ databases">
        <title>Pseudolysobacter antarctica gen. nov., sp. nov., isolated from Fildes Peninsula, Antarctica.</title>
        <authorList>
            <person name="Wei Z."/>
            <person name="Peng F."/>
        </authorList>
    </citation>
    <scope>NUCLEOTIDE SEQUENCE [LARGE SCALE GENOMIC DNA]</scope>
    <source>
        <strain evidence="11 12">AQ6-296</strain>
    </source>
</reference>
<sequence>MKSAAARALSWLHGFENALITALVLLLVLLAGAQIVLRNAFGTSISWADPLLRALVLWTALLGALAAVREDKHISLDVLSRLLSGTALRLSRVLTFGFAAVICALAAYYSGSLVMIEFASGGIAFAGVPNWVLEIIMPIAFALMALRFALRAFALPDPEHAMIGVPDDLREGRA</sequence>
<dbReference type="PANTHER" id="PTHR35011">
    <property type="entry name" value="2,3-DIKETO-L-GULONATE TRAP TRANSPORTER SMALL PERMEASE PROTEIN YIAM"/>
    <property type="match status" value="1"/>
</dbReference>
<dbReference type="Pfam" id="PF04290">
    <property type="entry name" value="DctQ"/>
    <property type="match status" value="1"/>
</dbReference>
<keyword evidence="6 9" id="KW-1133">Transmembrane helix</keyword>
<dbReference type="GO" id="GO:0022857">
    <property type="term" value="F:transmembrane transporter activity"/>
    <property type="evidence" value="ECO:0007669"/>
    <property type="project" value="UniProtKB-UniRule"/>
</dbReference>
<comment type="subunit">
    <text evidence="9">The complex comprises the extracytoplasmic solute receptor protein and the two transmembrane proteins.</text>
</comment>
<organism evidence="11 12">
    <name type="scientific">Pseudolysobacter antarcticus</name>
    <dbReference type="NCBI Taxonomy" id="2511995"/>
    <lineage>
        <taxon>Bacteria</taxon>
        <taxon>Pseudomonadati</taxon>
        <taxon>Pseudomonadota</taxon>
        <taxon>Gammaproteobacteria</taxon>
        <taxon>Lysobacterales</taxon>
        <taxon>Rhodanobacteraceae</taxon>
        <taxon>Pseudolysobacter</taxon>
    </lineage>
</organism>
<evidence type="ECO:0000313" key="12">
    <source>
        <dbReference type="Proteomes" id="UP000291562"/>
    </source>
</evidence>
<dbReference type="AlphaFoldDB" id="A0A411HJT2"/>
<dbReference type="GO" id="GO:0015740">
    <property type="term" value="P:C4-dicarboxylate transport"/>
    <property type="evidence" value="ECO:0007669"/>
    <property type="project" value="TreeGrafter"/>
</dbReference>
<evidence type="ECO:0000259" key="10">
    <source>
        <dbReference type="Pfam" id="PF04290"/>
    </source>
</evidence>
<feature type="transmembrane region" description="Helical" evidence="9">
    <location>
        <begin position="131"/>
        <end position="150"/>
    </location>
</feature>
<proteinExistence type="inferred from homology"/>
<evidence type="ECO:0000256" key="9">
    <source>
        <dbReference type="RuleBase" id="RU369079"/>
    </source>
</evidence>
<evidence type="ECO:0000256" key="1">
    <source>
        <dbReference type="ARBA" id="ARBA00004429"/>
    </source>
</evidence>
<gene>
    <name evidence="11" type="ORF">ELE36_09945</name>
</gene>
<evidence type="ECO:0000256" key="3">
    <source>
        <dbReference type="ARBA" id="ARBA00022475"/>
    </source>
</evidence>